<dbReference type="PANTHER" id="PTHR41287">
    <property type="match status" value="1"/>
</dbReference>
<accession>A0A6J5NW69</accession>
<proteinExistence type="predicted"/>
<name>A0A6J5NW69_9CAUD</name>
<dbReference type="InterPro" id="IPR027417">
    <property type="entry name" value="P-loop_NTPase"/>
</dbReference>
<dbReference type="Gene3D" id="3.40.50.300">
    <property type="entry name" value="P-loop containing nucleotide triphosphate hydrolases"/>
    <property type="match status" value="1"/>
</dbReference>
<gene>
    <name evidence="2" type="ORF">UFOVP802_13</name>
</gene>
<dbReference type="EMBL" id="LR796753">
    <property type="protein sequence ID" value="CAB4163253.1"/>
    <property type="molecule type" value="Genomic_DNA"/>
</dbReference>
<protein>
    <submittedName>
        <fullName evidence="2">Terminase large subunit, Lambdalikevirus-type</fullName>
    </submittedName>
</protein>
<organism evidence="2">
    <name type="scientific">uncultured Caudovirales phage</name>
    <dbReference type="NCBI Taxonomy" id="2100421"/>
    <lineage>
        <taxon>Viruses</taxon>
        <taxon>Duplodnaviria</taxon>
        <taxon>Heunggongvirae</taxon>
        <taxon>Uroviricota</taxon>
        <taxon>Caudoviricetes</taxon>
        <taxon>Peduoviridae</taxon>
        <taxon>Maltschvirus</taxon>
        <taxon>Maltschvirus maltsch</taxon>
    </lineage>
</organism>
<feature type="region of interest" description="Disordered" evidence="1">
    <location>
        <begin position="1"/>
        <end position="27"/>
    </location>
</feature>
<reference evidence="2" key="1">
    <citation type="submission" date="2020-04" db="EMBL/GenBank/DDBJ databases">
        <authorList>
            <person name="Chiriac C."/>
            <person name="Salcher M."/>
            <person name="Ghai R."/>
            <person name="Kavagutti S V."/>
        </authorList>
    </citation>
    <scope>NUCLEOTIDE SEQUENCE</scope>
</reference>
<evidence type="ECO:0000256" key="1">
    <source>
        <dbReference type="SAM" id="MobiDB-lite"/>
    </source>
</evidence>
<sequence length="501" mass="55045">MTKASQGVTRHLKAVEGTTRDSLPSNVQDEAMAPLIGSPTPRIHSKLNDLPSLGDDLIAFAARYGIQTMPWQDFVIRNAHKIKADGRWAHSEVTIVGARQIGKSTLLIMRALGGLFLWNEPLQIGSAHRLSTSLELFRQLVKIIETHGDLKKQVKVIRWAHGSEEIELLNGNRYIVRASNSAARGISRPETVYMDELSEMKDLDGFASLRYTMMASSNPQVWTFSTAGDQSSVVLNGLRERGMAAAIGGSDDIAYFEWSGYTDDIHDQKNWIAAVPALGHTINEGNIRAVLNDPPHVVQTEILARWIHQKDAVIPALSWVACTDDVDLDPEKQTWFGLDLSPDRRAGALVAAQVIEGDRFMIKLIRTWENSISLNDLSMANDIADHCKKYPVEMVAYSKRTASNVATRLSPAGIPIQDIDGALYAMACDQLLSAITSGRLRHKENEELTKQMLSAVRLPHGDGGWIIGRKASQTTVCAAVASALVTHFATRPSTEVDILVG</sequence>
<dbReference type="PANTHER" id="PTHR41287:SF1">
    <property type="entry name" value="PROTEIN YMFN"/>
    <property type="match status" value="1"/>
</dbReference>
<dbReference type="InterPro" id="IPR005021">
    <property type="entry name" value="Terminase_largesu-like"/>
</dbReference>
<dbReference type="Gene3D" id="3.30.420.240">
    <property type="match status" value="1"/>
</dbReference>
<evidence type="ECO:0000313" key="2">
    <source>
        <dbReference type="EMBL" id="CAB4163253.1"/>
    </source>
</evidence>